<feature type="domain" description="OmpA-like" evidence="9">
    <location>
        <begin position="61"/>
        <end position="178"/>
    </location>
</feature>
<dbReference type="PRINTS" id="PR01021">
    <property type="entry name" value="OMPADOMAIN"/>
</dbReference>
<evidence type="ECO:0000256" key="6">
    <source>
        <dbReference type="ARBA" id="ARBA00023136"/>
    </source>
</evidence>
<evidence type="ECO:0000256" key="1">
    <source>
        <dbReference type="ARBA" id="ARBA00004442"/>
    </source>
</evidence>
<evidence type="ECO:0000256" key="2">
    <source>
        <dbReference type="ARBA" id="ARBA00011245"/>
    </source>
</evidence>
<dbReference type="Pfam" id="PF00691">
    <property type="entry name" value="OmpA"/>
    <property type="match status" value="1"/>
</dbReference>
<dbReference type="RefSeq" id="WP_245731902.1">
    <property type="nucleotide sequence ID" value="NZ_FNNZ01000014.1"/>
</dbReference>
<reference evidence="11" key="1">
    <citation type="submission" date="2016-10" db="EMBL/GenBank/DDBJ databases">
        <authorList>
            <person name="Varghese N."/>
            <person name="Submissions S."/>
        </authorList>
    </citation>
    <scope>NUCLEOTIDE SEQUENCE [LARGE SCALE GENOMIC DNA]</scope>
    <source>
        <strain evidence="11">DSM 217</strain>
    </source>
</reference>
<dbReference type="PANTHER" id="PTHR30329:SF21">
    <property type="entry name" value="LIPOPROTEIN YIAD-RELATED"/>
    <property type="match status" value="1"/>
</dbReference>
<dbReference type="InterPro" id="IPR019207">
    <property type="entry name" value="DUF2092"/>
</dbReference>
<proteinExistence type="predicted"/>
<dbReference type="GO" id="GO:0009279">
    <property type="term" value="C:cell outer membrane"/>
    <property type="evidence" value="ECO:0007669"/>
    <property type="project" value="UniProtKB-SubCell"/>
</dbReference>
<evidence type="ECO:0000256" key="8">
    <source>
        <dbReference type="PROSITE-ProRule" id="PRU00473"/>
    </source>
</evidence>
<comment type="subunit">
    <text evidence="2">Monomer.</text>
</comment>
<keyword evidence="5" id="KW-0653">Protein transport</keyword>
<dbReference type="AlphaFoldDB" id="A0A1H2YW55"/>
<dbReference type="PANTHER" id="PTHR30329">
    <property type="entry name" value="STATOR ELEMENT OF FLAGELLAR MOTOR COMPLEX"/>
    <property type="match status" value="1"/>
</dbReference>
<dbReference type="Pfam" id="PF09865">
    <property type="entry name" value="DUF2092"/>
    <property type="match status" value="1"/>
</dbReference>
<evidence type="ECO:0000256" key="3">
    <source>
        <dbReference type="ARBA" id="ARBA00022448"/>
    </source>
</evidence>
<keyword evidence="4" id="KW-0732">Signal</keyword>
<protein>
    <recommendedName>
        <fullName evidence="9">OmpA-like domain-containing protein</fullName>
    </recommendedName>
</protein>
<dbReference type="InterPro" id="IPR006665">
    <property type="entry name" value="OmpA-like"/>
</dbReference>
<evidence type="ECO:0000313" key="11">
    <source>
        <dbReference type="Proteomes" id="UP000198816"/>
    </source>
</evidence>
<dbReference type="SUPFAM" id="SSF103088">
    <property type="entry name" value="OmpA-like"/>
    <property type="match status" value="1"/>
</dbReference>
<dbReference type="InterPro" id="IPR036737">
    <property type="entry name" value="OmpA-like_sf"/>
</dbReference>
<dbReference type="Gene3D" id="3.30.1330.60">
    <property type="entry name" value="OmpA-like domain"/>
    <property type="match status" value="1"/>
</dbReference>
<accession>A0A1H2YW55</accession>
<keyword evidence="7" id="KW-0998">Cell outer membrane</keyword>
<organism evidence="10 11">
    <name type="scientific">Thiocapsa roseopersicina</name>
    <dbReference type="NCBI Taxonomy" id="1058"/>
    <lineage>
        <taxon>Bacteria</taxon>
        <taxon>Pseudomonadati</taxon>
        <taxon>Pseudomonadota</taxon>
        <taxon>Gammaproteobacteria</taxon>
        <taxon>Chromatiales</taxon>
        <taxon>Chromatiaceae</taxon>
        <taxon>Thiocapsa</taxon>
    </lineage>
</organism>
<dbReference type="PROSITE" id="PS51123">
    <property type="entry name" value="OMPA_2"/>
    <property type="match status" value="1"/>
</dbReference>
<dbReference type="InterPro" id="IPR006664">
    <property type="entry name" value="OMP_bac"/>
</dbReference>
<comment type="subcellular location">
    <subcellularLocation>
        <location evidence="1">Cell outer membrane</location>
    </subcellularLocation>
</comment>
<keyword evidence="6 8" id="KW-0472">Membrane</keyword>
<dbReference type="EMBL" id="FNNZ01000014">
    <property type="protein sequence ID" value="SDX09386.1"/>
    <property type="molecule type" value="Genomic_DNA"/>
</dbReference>
<evidence type="ECO:0000256" key="5">
    <source>
        <dbReference type="ARBA" id="ARBA00022927"/>
    </source>
</evidence>
<dbReference type="InterPro" id="IPR050330">
    <property type="entry name" value="Bact_OuterMem_StrucFunc"/>
</dbReference>
<dbReference type="InterPro" id="IPR029046">
    <property type="entry name" value="LolA/LolB/LppX"/>
</dbReference>
<sequence>MQSISHSMCFASIKRLVGSGVWAVCGALALALVFIAPRPALAETAEDLAAQYGREAMEQALQTKQRYDLYGIHFDVDKATIQPDTLSLLDDIETTLNQFPDWSLRIVGHTDATGDAVYNETLSLERANAIKAALVGRGIDATRLDTAGAGESQPVASNDTAEGQALNRRVELVRLGADAANAKRLVKAMSDYLAAQQAISFDYDAILEVITKEDQKLALASSGTIALNRPDKVHARRAGGFADVEMLFDGETLTVLGKNKNLYAQVAVPGTVDHLIDELRVKYDRPLPGADILLSNVYDEVMENVVDAKDLGSGVVGGVECDSLAFRSNEVDWQIWIAQGDHPYPCRYIITTKGMTGQPQYSIQIRNWKTGAEVAPTDFVFTNPTNAAKVDLTNLQDSADLPTNFMTGGAQ</sequence>
<dbReference type="CDD" id="cd07185">
    <property type="entry name" value="OmpA_C-like"/>
    <property type="match status" value="1"/>
</dbReference>
<dbReference type="STRING" id="1058.SAMN05421783_1143"/>
<name>A0A1H2YW55_THIRO</name>
<dbReference type="Proteomes" id="UP000198816">
    <property type="component" value="Unassembled WGS sequence"/>
</dbReference>
<keyword evidence="11" id="KW-1185">Reference proteome</keyword>
<keyword evidence="3" id="KW-0813">Transport</keyword>
<dbReference type="GO" id="GO:0015031">
    <property type="term" value="P:protein transport"/>
    <property type="evidence" value="ECO:0007669"/>
    <property type="project" value="UniProtKB-KW"/>
</dbReference>
<gene>
    <name evidence="10" type="ORF">SAMN05421783_1143</name>
</gene>
<evidence type="ECO:0000256" key="7">
    <source>
        <dbReference type="ARBA" id="ARBA00023237"/>
    </source>
</evidence>
<dbReference type="SUPFAM" id="SSF89392">
    <property type="entry name" value="Prokaryotic lipoproteins and lipoprotein localization factors"/>
    <property type="match status" value="1"/>
</dbReference>
<evidence type="ECO:0000313" key="10">
    <source>
        <dbReference type="EMBL" id="SDX09386.1"/>
    </source>
</evidence>
<evidence type="ECO:0000259" key="9">
    <source>
        <dbReference type="PROSITE" id="PS51123"/>
    </source>
</evidence>
<evidence type="ECO:0000256" key="4">
    <source>
        <dbReference type="ARBA" id="ARBA00022729"/>
    </source>
</evidence>